<keyword evidence="4" id="KW-1185">Reference proteome</keyword>
<comment type="caution">
    <text evidence="3">The sequence shown here is derived from an EMBL/GenBank/DDBJ whole genome shotgun (WGS) entry which is preliminary data.</text>
</comment>
<dbReference type="EMBL" id="JACOOZ010000011">
    <property type="protein sequence ID" value="MBC5668887.1"/>
    <property type="molecule type" value="Genomic_DNA"/>
</dbReference>
<dbReference type="Pfam" id="PF04754">
    <property type="entry name" value="Transposase_31"/>
    <property type="match status" value="1"/>
</dbReference>
<gene>
    <name evidence="3" type="ORF">H8S00_13005</name>
</gene>
<evidence type="ECO:0000259" key="2">
    <source>
        <dbReference type="Pfam" id="PF04754"/>
    </source>
</evidence>
<organism evidence="3 4">
    <name type="scientific">Eubacterium segne</name>
    <dbReference type="NCBI Taxonomy" id="2763045"/>
    <lineage>
        <taxon>Bacteria</taxon>
        <taxon>Bacillati</taxon>
        <taxon>Bacillota</taxon>
        <taxon>Clostridia</taxon>
        <taxon>Eubacteriales</taxon>
        <taxon>Eubacteriaceae</taxon>
        <taxon>Eubacterium</taxon>
    </lineage>
</organism>
<name>A0ABR7F5K7_9FIRM</name>
<evidence type="ECO:0000256" key="1">
    <source>
        <dbReference type="SAM" id="MobiDB-lite"/>
    </source>
</evidence>
<dbReference type="InterPro" id="IPR006842">
    <property type="entry name" value="Transposase_31"/>
</dbReference>
<protein>
    <submittedName>
        <fullName evidence="3">Rpn family recombination-promoting nuclease/putative transposase</fullName>
    </submittedName>
</protein>
<evidence type="ECO:0000313" key="4">
    <source>
        <dbReference type="Proteomes" id="UP000597877"/>
    </source>
</evidence>
<dbReference type="Proteomes" id="UP000597877">
    <property type="component" value="Unassembled WGS sequence"/>
</dbReference>
<dbReference type="RefSeq" id="WP_186840696.1">
    <property type="nucleotide sequence ID" value="NZ_JACOOZ010000011.1"/>
</dbReference>
<sequence>MRKKDIATKKYMSDNVRFADVFNYAIYGGRQIIKHDMLKEISAEELLLMEGENGKLITRDRVRDLEKMCVIKKSGNIVYMLLGIENASNVHYAQPVRNGLYDFMGYADQVERKSKENRRKRKLRGSSEFLSGLKKEDKIAGIITLTVYFGDRPWDGPRSLHEMLSIDDKEILKLIPDYRINLIDPHEINNSEKFMSDFRYIIEFMKASGDKEKMNYLLKEKHGVYSNMERDAMVVIRECANINIKIEEKEEKQDMCKAIDDMMKDARMSGEVRGREAERKVMQEKLDEKQKQLNEKQSQIEKERKRYEKEIEELKRQLAQRQPA</sequence>
<feature type="region of interest" description="Disordered" evidence="1">
    <location>
        <begin position="270"/>
        <end position="303"/>
    </location>
</feature>
<proteinExistence type="predicted"/>
<accession>A0ABR7F5K7</accession>
<reference evidence="3 4" key="1">
    <citation type="submission" date="2020-08" db="EMBL/GenBank/DDBJ databases">
        <title>Genome public.</title>
        <authorList>
            <person name="Liu C."/>
            <person name="Sun Q."/>
        </authorList>
    </citation>
    <scope>NUCLEOTIDE SEQUENCE [LARGE SCALE GENOMIC DNA]</scope>
    <source>
        <strain evidence="3 4">BX4</strain>
    </source>
</reference>
<evidence type="ECO:0000313" key="3">
    <source>
        <dbReference type="EMBL" id="MBC5668887.1"/>
    </source>
</evidence>
<feature type="domain" description="Transposase (putative) YhgA-like" evidence="2">
    <location>
        <begin position="134"/>
        <end position="214"/>
    </location>
</feature>